<dbReference type="PATRIC" id="fig|1228997.3.peg.554"/>
<evidence type="ECO:0000313" key="2">
    <source>
        <dbReference type="Proteomes" id="UP000006276"/>
    </source>
</evidence>
<reference evidence="1 2" key="1">
    <citation type="submission" date="2012-09" db="EMBL/GenBank/DDBJ databases">
        <title>Riemerella anatipestifer vaccine strains.</title>
        <authorList>
            <person name="Chun C.A."/>
            <person name="Shu W.M."/>
            <person name="Kang Z.D."/>
            <person name="Jia W.X."/>
        </authorList>
    </citation>
    <scope>NUCLEOTIDE SEQUENCE [LARGE SCALE GENOMIC DNA]</scope>
    <source>
        <strain evidence="1 2">RA-CH-1</strain>
    </source>
</reference>
<evidence type="ECO:0000313" key="1">
    <source>
        <dbReference type="EMBL" id="AFR35162.1"/>
    </source>
</evidence>
<dbReference type="EMBL" id="CP003787">
    <property type="protein sequence ID" value="AFR35162.1"/>
    <property type="molecule type" value="Genomic_DNA"/>
</dbReference>
<evidence type="ECO:0008006" key="3">
    <source>
        <dbReference type="Google" id="ProtNLM"/>
    </source>
</evidence>
<dbReference type="HOGENOM" id="CLU_1183332_0_0_10"/>
<organism evidence="1 2">
    <name type="scientific">Riemerella anatipestifer RA-CH-1</name>
    <dbReference type="NCBI Taxonomy" id="1228997"/>
    <lineage>
        <taxon>Bacteria</taxon>
        <taxon>Pseudomonadati</taxon>
        <taxon>Bacteroidota</taxon>
        <taxon>Flavobacteriia</taxon>
        <taxon>Flavobacteriales</taxon>
        <taxon>Weeksellaceae</taxon>
        <taxon>Riemerella</taxon>
    </lineage>
</organism>
<dbReference type="AlphaFoldDB" id="J9R610"/>
<keyword evidence="2" id="KW-1185">Reference proteome</keyword>
<protein>
    <recommendedName>
        <fullName evidence="3">Glycerophosphoryl diester phosphodiesterase membrane domain-containing protein</fullName>
    </recommendedName>
</protein>
<gene>
    <name evidence="1" type="ORF">B739_0558</name>
</gene>
<name>J9R610_RIEAN</name>
<dbReference type="Proteomes" id="UP000006276">
    <property type="component" value="Chromosome"/>
</dbReference>
<accession>J9R610</accession>
<sequence length="225" mass="25487">MNTNLLTGKSVEFKFGTYLEEGVSLFKEHMGTFILASFIILLTSVIPVVNFMVLGNFMKMCRALKQGENVSLGSLFSFDNFVPYLKFFLAIFAVVLLIEFPLIFSFIGFSSETSERSFFGGLVFIIMFILVVVLLFYIGIKSYYMISLLSLENVTSVREAWKISKEMTKNNFILILGFSFLVSIISSLGFLFCGIGVFLSLPLSYVMHYFSYEDGIQQLKTTPEN</sequence>
<dbReference type="RefSeq" id="WP_014937595.1">
    <property type="nucleotide sequence ID" value="NC_018609.1"/>
</dbReference>
<dbReference type="STRING" id="34085.AB406_1211"/>
<dbReference type="KEGG" id="rag:B739_0558"/>
<proteinExistence type="predicted"/>